<accession>A0A9D2NJY9</accession>
<reference evidence="1" key="2">
    <citation type="submission" date="2021-04" db="EMBL/GenBank/DDBJ databases">
        <authorList>
            <person name="Gilroy R."/>
        </authorList>
    </citation>
    <scope>NUCLEOTIDE SEQUENCE</scope>
    <source>
        <strain evidence="1">ChiW19-954</strain>
    </source>
</reference>
<reference evidence="1" key="1">
    <citation type="journal article" date="2021" name="PeerJ">
        <title>Extensive microbial diversity within the chicken gut microbiome revealed by metagenomics and culture.</title>
        <authorList>
            <person name="Gilroy R."/>
            <person name="Ravi A."/>
            <person name="Getino M."/>
            <person name="Pursley I."/>
            <person name="Horton D.L."/>
            <person name="Alikhan N.F."/>
            <person name="Baker D."/>
            <person name="Gharbi K."/>
            <person name="Hall N."/>
            <person name="Watson M."/>
            <person name="Adriaenssens E.M."/>
            <person name="Foster-Nyarko E."/>
            <person name="Jarju S."/>
            <person name="Secka A."/>
            <person name="Antonio M."/>
            <person name="Oren A."/>
            <person name="Chaudhuri R.R."/>
            <person name="La Ragione R."/>
            <person name="Hildebrand F."/>
            <person name="Pallen M.J."/>
        </authorList>
    </citation>
    <scope>NUCLEOTIDE SEQUENCE</scope>
    <source>
        <strain evidence="1">ChiW19-954</strain>
    </source>
</reference>
<organism evidence="1 2">
    <name type="scientific">Candidatus Mediterraneibacter faecipullorum</name>
    <dbReference type="NCBI Taxonomy" id="2838670"/>
    <lineage>
        <taxon>Bacteria</taxon>
        <taxon>Bacillati</taxon>
        <taxon>Bacillota</taxon>
        <taxon>Clostridia</taxon>
        <taxon>Lachnospirales</taxon>
        <taxon>Lachnospiraceae</taxon>
        <taxon>Mediterraneibacter</taxon>
    </lineage>
</organism>
<protein>
    <submittedName>
        <fullName evidence="1">Uncharacterized protein</fullName>
    </submittedName>
</protein>
<name>A0A9D2NJY9_9FIRM</name>
<sequence>MRDPDEKTLFVLRYTEDRDIIGLFVLPASECRQRPLTISYDPGMCFPVWTAIVMAAEWSLL</sequence>
<proteinExistence type="predicted"/>
<comment type="caution">
    <text evidence="1">The sequence shown here is derived from an EMBL/GenBank/DDBJ whole genome shotgun (WGS) entry which is preliminary data.</text>
</comment>
<dbReference type="EMBL" id="DWWO01000037">
    <property type="protein sequence ID" value="HJC33587.1"/>
    <property type="molecule type" value="Genomic_DNA"/>
</dbReference>
<evidence type="ECO:0000313" key="2">
    <source>
        <dbReference type="Proteomes" id="UP000823890"/>
    </source>
</evidence>
<gene>
    <name evidence="1" type="ORF">H9758_03235</name>
</gene>
<evidence type="ECO:0000313" key="1">
    <source>
        <dbReference type="EMBL" id="HJC33587.1"/>
    </source>
</evidence>
<dbReference type="AlphaFoldDB" id="A0A9D2NJY9"/>
<dbReference type="Proteomes" id="UP000823890">
    <property type="component" value="Unassembled WGS sequence"/>
</dbReference>